<sequence>MPLIKLYLAIAITIINISEIFCHGMLMEPVNRGSAWKKNFKTPINYDDDGNYCGGHSSHAILNGGKCGVCGDNYSFKPPRANENGGRYGTGTIVQTYTEGQQLQAIVQLTTNHWGTFDFALCPLENKNDIETEECFAKHPIKLASGESKYTIKSRRKGIFKINLILPKGVSCSHCSLRWNYRVANSWGVCEDGHEALGCGFQETFRTCSDITILPNS</sequence>
<evidence type="ECO:0000313" key="4">
    <source>
        <dbReference type="Proteomes" id="UP001168990"/>
    </source>
</evidence>
<organism evidence="3 4">
    <name type="scientific">Microctonus aethiopoides</name>
    <dbReference type="NCBI Taxonomy" id="144406"/>
    <lineage>
        <taxon>Eukaryota</taxon>
        <taxon>Metazoa</taxon>
        <taxon>Ecdysozoa</taxon>
        <taxon>Arthropoda</taxon>
        <taxon>Hexapoda</taxon>
        <taxon>Insecta</taxon>
        <taxon>Pterygota</taxon>
        <taxon>Neoptera</taxon>
        <taxon>Endopterygota</taxon>
        <taxon>Hymenoptera</taxon>
        <taxon>Apocrita</taxon>
        <taxon>Ichneumonoidea</taxon>
        <taxon>Braconidae</taxon>
        <taxon>Euphorinae</taxon>
        <taxon>Microctonus</taxon>
    </lineage>
</organism>
<gene>
    <name evidence="3" type="ORF">PV328_002400</name>
</gene>
<evidence type="ECO:0000256" key="1">
    <source>
        <dbReference type="SAM" id="SignalP"/>
    </source>
</evidence>
<dbReference type="Proteomes" id="UP001168990">
    <property type="component" value="Unassembled WGS sequence"/>
</dbReference>
<protein>
    <recommendedName>
        <fullName evidence="2">Chitin-binding type-4 domain-containing protein</fullName>
    </recommendedName>
</protein>
<dbReference type="PANTHER" id="PTHR21113:SF4">
    <property type="entry name" value="CHITIN-BINDING TYPE-4 DOMAIN-CONTAINING PROTEIN"/>
    <property type="match status" value="1"/>
</dbReference>
<feature type="chain" id="PRO_5041257901" description="Chitin-binding type-4 domain-containing protein" evidence="1">
    <location>
        <begin position="23"/>
        <end position="217"/>
    </location>
</feature>
<evidence type="ECO:0000313" key="3">
    <source>
        <dbReference type="EMBL" id="KAK0163692.1"/>
    </source>
</evidence>
<dbReference type="Pfam" id="PF03067">
    <property type="entry name" value="LPMO_10"/>
    <property type="match status" value="1"/>
</dbReference>
<name>A0AA39KJJ4_9HYME</name>
<dbReference type="PANTHER" id="PTHR21113">
    <property type="entry name" value="AGAP001705-PA"/>
    <property type="match status" value="1"/>
</dbReference>
<comment type="caution">
    <text evidence="3">The sequence shown here is derived from an EMBL/GenBank/DDBJ whole genome shotgun (WGS) entry which is preliminary data.</text>
</comment>
<proteinExistence type="predicted"/>
<feature type="signal peptide" evidence="1">
    <location>
        <begin position="1"/>
        <end position="22"/>
    </location>
</feature>
<keyword evidence="4" id="KW-1185">Reference proteome</keyword>
<keyword evidence="1" id="KW-0732">Signal</keyword>
<evidence type="ECO:0000259" key="2">
    <source>
        <dbReference type="Pfam" id="PF03067"/>
    </source>
</evidence>
<reference evidence="3" key="1">
    <citation type="journal article" date="2023" name="bioRxiv">
        <title>Scaffold-level genome assemblies of two parasitoid biocontrol wasps reveal the parthenogenesis mechanism and an associated novel virus.</title>
        <authorList>
            <person name="Inwood S."/>
            <person name="Skelly J."/>
            <person name="Guhlin J."/>
            <person name="Harrop T."/>
            <person name="Goldson S."/>
            <person name="Dearden P."/>
        </authorList>
    </citation>
    <scope>NUCLEOTIDE SEQUENCE</scope>
    <source>
        <strain evidence="3">Irish</strain>
        <tissue evidence="3">Whole body</tissue>
    </source>
</reference>
<dbReference type="InterPro" id="IPR004302">
    <property type="entry name" value="Cellulose/chitin-bd_N"/>
</dbReference>
<reference evidence="3" key="2">
    <citation type="submission" date="2023-03" db="EMBL/GenBank/DDBJ databases">
        <authorList>
            <person name="Inwood S.N."/>
            <person name="Skelly J.G."/>
            <person name="Guhlin J."/>
            <person name="Harrop T.W.R."/>
            <person name="Goldson S.G."/>
            <person name="Dearden P.K."/>
        </authorList>
    </citation>
    <scope>NUCLEOTIDE SEQUENCE</scope>
    <source>
        <strain evidence="3">Irish</strain>
        <tissue evidence="3">Whole body</tissue>
    </source>
</reference>
<dbReference type="EMBL" id="JAQQBS010001422">
    <property type="protein sequence ID" value="KAK0163692.1"/>
    <property type="molecule type" value="Genomic_DNA"/>
</dbReference>
<feature type="domain" description="Chitin-binding type-4" evidence="2">
    <location>
        <begin position="23"/>
        <end position="211"/>
    </location>
</feature>
<dbReference type="AlphaFoldDB" id="A0AA39KJJ4"/>
<accession>A0AA39KJJ4</accession>